<dbReference type="Proteomes" id="UP000232227">
    <property type="component" value="Chromosome"/>
</dbReference>
<evidence type="ECO:0000256" key="4">
    <source>
        <dbReference type="ARBA" id="ARBA00022833"/>
    </source>
</evidence>
<dbReference type="Pfam" id="PF00753">
    <property type="entry name" value="Lactamase_B"/>
    <property type="match status" value="1"/>
</dbReference>
<evidence type="ECO:0000256" key="1">
    <source>
        <dbReference type="ARBA" id="ARBA00001947"/>
    </source>
</evidence>
<dbReference type="GO" id="GO:0016787">
    <property type="term" value="F:hydrolase activity"/>
    <property type="evidence" value="ECO:0007669"/>
    <property type="project" value="UniProtKB-KW"/>
</dbReference>
<evidence type="ECO:0000313" key="5">
    <source>
        <dbReference type="EMBL" id="ATG97789.1"/>
    </source>
</evidence>
<keyword evidence="6" id="KW-1185">Reference proteome</keyword>
<evidence type="ECO:0000256" key="3">
    <source>
        <dbReference type="ARBA" id="ARBA00022801"/>
    </source>
</evidence>
<keyword evidence="3" id="KW-0378">Hydrolase</keyword>
<gene>
    <name evidence="5" type="ORF">CP520_03570</name>
</gene>
<dbReference type="PANTHER" id="PTHR46233">
    <property type="entry name" value="HYDROXYACYLGLUTATHIONE HYDROLASE GLOC"/>
    <property type="match status" value="1"/>
</dbReference>
<dbReference type="SMART" id="SM00849">
    <property type="entry name" value="Lactamase_B"/>
    <property type="match status" value="1"/>
</dbReference>
<dbReference type="Gene3D" id="3.60.15.10">
    <property type="entry name" value="Ribonuclease Z/Hydroxyacylglutathione hydrolase-like"/>
    <property type="match status" value="1"/>
</dbReference>
<evidence type="ECO:0000256" key="2">
    <source>
        <dbReference type="ARBA" id="ARBA00022723"/>
    </source>
</evidence>
<organism evidence="5 6">
    <name type="scientific">Mesoplasma lactucae ATCC 49193</name>
    <dbReference type="NCBI Taxonomy" id="81460"/>
    <lineage>
        <taxon>Bacteria</taxon>
        <taxon>Bacillati</taxon>
        <taxon>Mycoplasmatota</taxon>
        <taxon>Mollicutes</taxon>
        <taxon>Entomoplasmatales</taxon>
        <taxon>Entomoplasmataceae</taxon>
        <taxon>Mesoplasma</taxon>
    </lineage>
</organism>
<dbReference type="OrthoDB" id="9802248at2"/>
<sequence>MIKILTHKQNNKAHAYLVSNDEIKEAVLIDVANEEEAILKYLKDNELTLTNILITHGHATHIKGLDKVIDANPDVKVWIHSDDHELIHDSKKNLSNKTEPWTMEFRKNIKNFTKEKSLTMSGMHVKMKPNPGHSRGSCFYDFSDIKALFTGDYVYINNNEICYGNHKMLQPGTSYIKFRRTLFNMDVRYMAYKIYPGHFDTPITNERLDKLDKDWFKKTKQKRNR</sequence>
<dbReference type="AlphaFoldDB" id="A0A291ISK4"/>
<proteinExistence type="predicted"/>
<dbReference type="GO" id="GO:0046872">
    <property type="term" value="F:metal ion binding"/>
    <property type="evidence" value="ECO:0007669"/>
    <property type="project" value="UniProtKB-KW"/>
</dbReference>
<dbReference type="InterPro" id="IPR051453">
    <property type="entry name" value="MBL_Glyoxalase_II"/>
</dbReference>
<reference evidence="5 6" key="1">
    <citation type="submission" date="2017-09" db="EMBL/GenBank/DDBJ databases">
        <title>SPAdes assembly of the Mesoplasma lactucae genome.</title>
        <authorList>
            <person name="Knight T.F."/>
            <person name="Rubinstein R."/>
            <person name="Citino T."/>
        </authorList>
    </citation>
    <scope>NUCLEOTIDE SEQUENCE [LARGE SCALE GENOMIC DNA]</scope>
    <source>
        <strain evidence="5 6">831-C4</strain>
    </source>
</reference>
<evidence type="ECO:0000313" key="6">
    <source>
        <dbReference type="Proteomes" id="UP000232227"/>
    </source>
</evidence>
<dbReference type="RefSeq" id="WP_096863094.1">
    <property type="nucleotide sequence ID" value="NZ_CP023668.1"/>
</dbReference>
<keyword evidence="2" id="KW-0479">Metal-binding</keyword>
<protein>
    <submittedName>
        <fullName evidence="5">Uncharacterized protein</fullName>
    </submittedName>
</protein>
<accession>A0A291ISK4</accession>
<dbReference type="InterPro" id="IPR001279">
    <property type="entry name" value="Metallo-B-lactamas"/>
</dbReference>
<dbReference type="KEGG" id="mlac:CP520_03570"/>
<dbReference type="SUPFAM" id="SSF56281">
    <property type="entry name" value="Metallo-hydrolase/oxidoreductase"/>
    <property type="match status" value="1"/>
</dbReference>
<keyword evidence="4" id="KW-0862">Zinc</keyword>
<dbReference type="PANTHER" id="PTHR46233:SF3">
    <property type="entry name" value="HYDROXYACYLGLUTATHIONE HYDROLASE GLOC"/>
    <property type="match status" value="1"/>
</dbReference>
<dbReference type="EMBL" id="CP023668">
    <property type="protein sequence ID" value="ATG97789.1"/>
    <property type="molecule type" value="Genomic_DNA"/>
</dbReference>
<name>A0A291ISK4_9MOLU</name>
<dbReference type="CDD" id="cd06262">
    <property type="entry name" value="metallo-hydrolase-like_MBL-fold"/>
    <property type="match status" value="1"/>
</dbReference>
<dbReference type="InterPro" id="IPR036866">
    <property type="entry name" value="RibonucZ/Hydroxyglut_hydro"/>
</dbReference>
<comment type="cofactor">
    <cofactor evidence="1">
        <name>Zn(2+)</name>
        <dbReference type="ChEBI" id="CHEBI:29105"/>
    </cofactor>
</comment>